<dbReference type="EMBL" id="JBEPLS010000013">
    <property type="protein sequence ID" value="MET3605232.1"/>
    <property type="molecule type" value="Genomic_DNA"/>
</dbReference>
<keyword evidence="1" id="KW-0812">Transmembrane</keyword>
<dbReference type="Proteomes" id="UP001549111">
    <property type="component" value="Unassembled WGS sequence"/>
</dbReference>
<evidence type="ECO:0000313" key="2">
    <source>
        <dbReference type="EMBL" id="MET3605232.1"/>
    </source>
</evidence>
<dbReference type="OrthoDB" id="9157092at2"/>
<evidence type="ECO:0008006" key="6">
    <source>
        <dbReference type="Google" id="ProtNLM"/>
    </source>
</evidence>
<organism evidence="3 4">
    <name type="scientific">Sphaerotilus sulfidivorans</name>
    <dbReference type="NCBI Taxonomy" id="639200"/>
    <lineage>
        <taxon>Bacteria</taxon>
        <taxon>Pseudomonadati</taxon>
        <taxon>Pseudomonadota</taxon>
        <taxon>Betaproteobacteria</taxon>
        <taxon>Burkholderiales</taxon>
        <taxon>Sphaerotilaceae</taxon>
        <taxon>Sphaerotilus</taxon>
    </lineage>
</organism>
<reference evidence="2 5" key="2">
    <citation type="submission" date="2024-06" db="EMBL/GenBank/DDBJ databases">
        <title>Genomic Encyclopedia of Type Strains, Phase IV (KMG-IV): sequencing the most valuable type-strain genomes for metagenomic binning, comparative biology and taxonomic classification.</title>
        <authorList>
            <person name="Goeker M."/>
        </authorList>
    </citation>
    <scope>NUCLEOTIDE SEQUENCE [LARGE SCALE GENOMIC DNA]</scope>
    <source>
        <strain evidence="2 5">D-501</strain>
    </source>
</reference>
<dbReference type="EMBL" id="CP035708">
    <property type="protein sequence ID" value="QEN01825.1"/>
    <property type="molecule type" value="Genomic_DNA"/>
</dbReference>
<evidence type="ECO:0000256" key="1">
    <source>
        <dbReference type="SAM" id="Phobius"/>
    </source>
</evidence>
<protein>
    <recommendedName>
        <fullName evidence="6">Toxin CptA</fullName>
    </recommendedName>
</protein>
<dbReference type="AlphaFoldDB" id="A0A5C1Q1F0"/>
<dbReference type="KEGG" id="snn:EWH46_14275"/>
<keyword evidence="5" id="KW-1185">Reference proteome</keyword>
<dbReference type="Proteomes" id="UP000323522">
    <property type="component" value="Chromosome"/>
</dbReference>
<feature type="transmembrane region" description="Helical" evidence="1">
    <location>
        <begin position="52"/>
        <end position="72"/>
    </location>
</feature>
<dbReference type="RefSeq" id="WP_149504485.1">
    <property type="nucleotide sequence ID" value="NZ_CP035708.1"/>
</dbReference>
<keyword evidence="1" id="KW-1133">Transmembrane helix</keyword>
<evidence type="ECO:0000313" key="5">
    <source>
        <dbReference type="Proteomes" id="UP001549111"/>
    </source>
</evidence>
<accession>A0A5C1Q1F0</accession>
<feature type="transmembrane region" description="Helical" evidence="1">
    <location>
        <begin position="21"/>
        <end position="40"/>
    </location>
</feature>
<keyword evidence="1" id="KW-0472">Membrane</keyword>
<sequence>MARTLLEPATFMLRPDPRWSGLLRASLLPPPLLVAGWLLWHHGLAVGTVPPALPVLPLLTALSALAGQLFLVRRMLHELPSGQIVQLQPPTDSHPDWHLDGRPGEPVCHIDAGDWLLLRIRLRTERPRWLALARRDQPDEWHRLRCALQARPAATAPLPSSPTPLPPAER</sequence>
<proteinExistence type="predicted"/>
<gene>
    <name evidence="2" type="ORF">ABIC99_003058</name>
    <name evidence="3" type="ORF">EWH46_14275</name>
</gene>
<name>A0A5C1Q1F0_9BURK</name>
<evidence type="ECO:0000313" key="3">
    <source>
        <dbReference type="EMBL" id="QEN01825.1"/>
    </source>
</evidence>
<evidence type="ECO:0000313" key="4">
    <source>
        <dbReference type="Proteomes" id="UP000323522"/>
    </source>
</evidence>
<reference evidence="3 4" key="1">
    <citation type="submission" date="2019-02" db="EMBL/GenBank/DDBJ databases">
        <title>Complete Genome Sequence and Methylome Analysis of Sphaerotilus natans subsp. sulfidivorans D-507.</title>
        <authorList>
            <person name="Fomenkov A."/>
            <person name="Gridneva E."/>
            <person name="Smolyakov D."/>
            <person name="Dubinina G."/>
            <person name="Vincze T."/>
            <person name="Grabovich M."/>
            <person name="Roberts R.J."/>
        </authorList>
    </citation>
    <scope>NUCLEOTIDE SEQUENCE [LARGE SCALE GENOMIC DNA]</scope>
    <source>
        <strain evidence="3 4">D-507</strain>
    </source>
</reference>